<dbReference type="InterPro" id="IPR007213">
    <property type="entry name" value="Ppm1/Ppm2/Tcmp"/>
</dbReference>
<dbReference type="EC" id="2.1.1.-" evidence="6"/>
<dbReference type="AlphaFoldDB" id="A0A7Y9IAI2"/>
<sequence length="276" mass="30846">MTTLQQPTTGVSRTAVIIAQARAEEHRRPDRLFDDPLAQHFVDTIGWIQVAQAGRMNQEHFVLRTRFFDDYLRSATAAGRRQVVLVAAGLDTRAYRLDWPDGTELFEIDLPGLVAFKQAVLGVQRAEPRCRRSVVRADLRDDWPADLIAAGFDPARPTAWLIEGLLMYLERADNDSLLERVGGLSAPGSAIALEHINQAYVDLPEMRAVHERLKNVGASWHSTVEDPVAWLAGHGWTASVTPQTALAQRHRRPVPRLTDPAIVDDARMWLVSGERP</sequence>
<dbReference type="SUPFAM" id="SSF53335">
    <property type="entry name" value="S-adenosyl-L-methionine-dependent methyltransferases"/>
    <property type="match status" value="1"/>
</dbReference>
<dbReference type="Pfam" id="PF04072">
    <property type="entry name" value="LCM"/>
    <property type="match status" value="1"/>
</dbReference>
<evidence type="ECO:0000256" key="5">
    <source>
        <dbReference type="ARBA" id="ARBA00022691"/>
    </source>
</evidence>
<dbReference type="Proteomes" id="UP000569914">
    <property type="component" value="Unassembled WGS sequence"/>
</dbReference>
<gene>
    <name evidence="7" type="ORF">BKA15_004434</name>
</gene>
<dbReference type="PANTHER" id="PTHR43619">
    <property type="entry name" value="S-ADENOSYL-L-METHIONINE-DEPENDENT METHYLTRANSFERASE YKTD-RELATED"/>
    <property type="match status" value="1"/>
</dbReference>
<comment type="caution">
    <text evidence="7">The sequence shown here is derived from an EMBL/GenBank/DDBJ whole genome shotgun (WGS) entry which is preliminary data.</text>
</comment>
<comment type="similarity">
    <text evidence="2 6">Belongs to the UPF0677 family.</text>
</comment>
<evidence type="ECO:0000256" key="1">
    <source>
        <dbReference type="ARBA" id="ARBA00003907"/>
    </source>
</evidence>
<dbReference type="PANTHER" id="PTHR43619:SF2">
    <property type="entry name" value="S-ADENOSYL-L-METHIONINE-DEPENDENT METHYLTRANSFERASES SUPERFAMILY PROTEIN"/>
    <property type="match status" value="1"/>
</dbReference>
<accession>A0A7Y9IAI2</accession>
<dbReference type="GO" id="GO:0032259">
    <property type="term" value="P:methylation"/>
    <property type="evidence" value="ECO:0007669"/>
    <property type="project" value="UniProtKB-KW"/>
</dbReference>
<reference evidence="7 8" key="1">
    <citation type="submission" date="2020-07" db="EMBL/GenBank/DDBJ databases">
        <title>Sequencing the genomes of 1000 actinobacteria strains.</title>
        <authorList>
            <person name="Klenk H.-P."/>
        </authorList>
    </citation>
    <scope>NUCLEOTIDE SEQUENCE [LARGE SCALE GENOMIC DNA]</scope>
    <source>
        <strain evidence="7 8">DSM 22083</strain>
    </source>
</reference>
<proteinExistence type="inferred from homology"/>
<keyword evidence="3 6" id="KW-0489">Methyltransferase</keyword>
<comment type="function">
    <text evidence="1 6">Exhibits S-adenosyl-L-methionine-dependent methyltransferase activity.</text>
</comment>
<dbReference type="Gene3D" id="3.40.50.150">
    <property type="entry name" value="Vaccinia Virus protein VP39"/>
    <property type="match status" value="1"/>
</dbReference>
<organism evidence="7 8">
    <name type="scientific">Microlunatus parietis</name>
    <dbReference type="NCBI Taxonomy" id="682979"/>
    <lineage>
        <taxon>Bacteria</taxon>
        <taxon>Bacillati</taxon>
        <taxon>Actinomycetota</taxon>
        <taxon>Actinomycetes</taxon>
        <taxon>Propionibacteriales</taxon>
        <taxon>Propionibacteriaceae</taxon>
        <taxon>Microlunatus</taxon>
    </lineage>
</organism>
<evidence type="ECO:0000256" key="4">
    <source>
        <dbReference type="ARBA" id="ARBA00022679"/>
    </source>
</evidence>
<dbReference type="GO" id="GO:0008168">
    <property type="term" value="F:methyltransferase activity"/>
    <property type="evidence" value="ECO:0007669"/>
    <property type="project" value="UniProtKB-UniRule"/>
</dbReference>
<keyword evidence="4 7" id="KW-0808">Transferase</keyword>
<dbReference type="NCBIfam" id="TIGR00027">
    <property type="entry name" value="mthyl_TIGR00027"/>
    <property type="match status" value="1"/>
</dbReference>
<protein>
    <recommendedName>
        <fullName evidence="6">S-adenosyl-L-methionine-dependent methyltransferase</fullName>
        <ecNumber evidence="6">2.1.1.-</ecNumber>
    </recommendedName>
</protein>
<evidence type="ECO:0000313" key="7">
    <source>
        <dbReference type="EMBL" id="NYE73105.1"/>
    </source>
</evidence>
<dbReference type="InterPro" id="IPR011610">
    <property type="entry name" value="SAM_mthyl_Trfase_ML2640-like"/>
</dbReference>
<evidence type="ECO:0000313" key="8">
    <source>
        <dbReference type="Proteomes" id="UP000569914"/>
    </source>
</evidence>
<evidence type="ECO:0000256" key="6">
    <source>
        <dbReference type="RuleBase" id="RU362030"/>
    </source>
</evidence>
<name>A0A7Y9IAI2_9ACTN</name>
<evidence type="ECO:0000256" key="2">
    <source>
        <dbReference type="ARBA" id="ARBA00008138"/>
    </source>
</evidence>
<dbReference type="EMBL" id="JACCBU010000001">
    <property type="protein sequence ID" value="NYE73105.1"/>
    <property type="molecule type" value="Genomic_DNA"/>
</dbReference>
<evidence type="ECO:0000256" key="3">
    <source>
        <dbReference type="ARBA" id="ARBA00022603"/>
    </source>
</evidence>
<keyword evidence="8" id="KW-1185">Reference proteome</keyword>
<keyword evidence="5 6" id="KW-0949">S-adenosyl-L-methionine</keyword>
<dbReference type="InterPro" id="IPR029063">
    <property type="entry name" value="SAM-dependent_MTases_sf"/>
</dbReference>
<dbReference type="RefSeq" id="WP_179754361.1">
    <property type="nucleotide sequence ID" value="NZ_JACCBU010000001.1"/>
</dbReference>